<organism evidence="1">
    <name type="scientific">Arundo donax</name>
    <name type="common">Giant reed</name>
    <name type="synonym">Donax arundinaceus</name>
    <dbReference type="NCBI Taxonomy" id="35708"/>
    <lineage>
        <taxon>Eukaryota</taxon>
        <taxon>Viridiplantae</taxon>
        <taxon>Streptophyta</taxon>
        <taxon>Embryophyta</taxon>
        <taxon>Tracheophyta</taxon>
        <taxon>Spermatophyta</taxon>
        <taxon>Magnoliopsida</taxon>
        <taxon>Liliopsida</taxon>
        <taxon>Poales</taxon>
        <taxon>Poaceae</taxon>
        <taxon>PACMAD clade</taxon>
        <taxon>Arundinoideae</taxon>
        <taxon>Arundineae</taxon>
        <taxon>Arundo</taxon>
    </lineage>
</organism>
<protein>
    <submittedName>
        <fullName evidence="1">Uncharacterized protein</fullName>
    </submittedName>
</protein>
<name>A0A0A9HF87_ARUDO</name>
<dbReference type="EMBL" id="GBRH01163422">
    <property type="protein sequence ID" value="JAE34474.1"/>
    <property type="molecule type" value="Transcribed_RNA"/>
</dbReference>
<reference evidence="1" key="1">
    <citation type="submission" date="2014-09" db="EMBL/GenBank/DDBJ databases">
        <authorList>
            <person name="Magalhaes I.L.F."/>
            <person name="Oliveira U."/>
            <person name="Santos F.R."/>
            <person name="Vidigal T.H.D.A."/>
            <person name="Brescovit A.D."/>
            <person name="Santos A.J."/>
        </authorList>
    </citation>
    <scope>NUCLEOTIDE SEQUENCE</scope>
    <source>
        <tissue evidence="1">Shoot tissue taken approximately 20 cm above the soil surface</tissue>
    </source>
</reference>
<proteinExistence type="predicted"/>
<sequence>MFVDIHLQTIEGIFAFAVSRRTMQYCSNISASVHLDLEGLCRHKASMHCTRLFITSSSTAPIDTLGVITYCFIEASITNGVVTYVILNRMRFFNNTSTSPMGTLVIIISGFRLGLIKDREVACAILQWT</sequence>
<reference evidence="1" key="2">
    <citation type="journal article" date="2015" name="Data Brief">
        <title>Shoot transcriptome of the giant reed, Arundo donax.</title>
        <authorList>
            <person name="Barrero R.A."/>
            <person name="Guerrero F.D."/>
            <person name="Moolhuijzen P."/>
            <person name="Goolsby J.A."/>
            <person name="Tidwell J."/>
            <person name="Bellgard S.E."/>
            <person name="Bellgard M.I."/>
        </authorList>
    </citation>
    <scope>NUCLEOTIDE SEQUENCE</scope>
    <source>
        <tissue evidence="1">Shoot tissue taken approximately 20 cm above the soil surface</tissue>
    </source>
</reference>
<evidence type="ECO:0000313" key="1">
    <source>
        <dbReference type="EMBL" id="JAE34474.1"/>
    </source>
</evidence>
<dbReference type="AlphaFoldDB" id="A0A0A9HF87"/>
<accession>A0A0A9HF87</accession>